<evidence type="ECO:0000313" key="3">
    <source>
        <dbReference type="EMBL" id="QPC61827.1"/>
    </source>
</evidence>
<evidence type="ECO:0000313" key="2">
    <source>
        <dbReference type="EMBL" id="PTD04715.1"/>
    </source>
</evidence>
<dbReference type="Proteomes" id="UP000663297">
    <property type="component" value="Chromosome 2"/>
</dbReference>
<protein>
    <submittedName>
        <fullName evidence="2">Uncharacterized protein</fullName>
    </submittedName>
</protein>
<feature type="region of interest" description="Disordered" evidence="1">
    <location>
        <begin position="1"/>
        <end position="26"/>
    </location>
</feature>
<gene>
    <name evidence="2" type="ORF">FCULG_00001244</name>
    <name evidence="3" type="ORF">HYE67_004058</name>
</gene>
<feature type="region of interest" description="Disordered" evidence="1">
    <location>
        <begin position="53"/>
        <end position="79"/>
    </location>
</feature>
<evidence type="ECO:0000313" key="4">
    <source>
        <dbReference type="Proteomes" id="UP000241587"/>
    </source>
</evidence>
<proteinExistence type="predicted"/>
<name>A0A2T4GMH6_FUSCU</name>
<dbReference type="EMBL" id="CP064748">
    <property type="protein sequence ID" value="QPC61827.1"/>
    <property type="molecule type" value="Genomic_DNA"/>
</dbReference>
<evidence type="ECO:0000256" key="1">
    <source>
        <dbReference type="SAM" id="MobiDB-lite"/>
    </source>
</evidence>
<dbReference type="EMBL" id="PVEM01000012">
    <property type="protein sequence ID" value="PTD04715.1"/>
    <property type="molecule type" value="Genomic_DNA"/>
</dbReference>
<sequence>MDQSLSNTNPPTHSAAAAAAARPAPRRAIWSQPSHCTECHFQNTKWDAICRGKKTKDDENSDGSVGTRKGPSTGFAKEP</sequence>
<feature type="compositionally biased region" description="Polar residues" evidence="1">
    <location>
        <begin position="1"/>
        <end position="12"/>
    </location>
</feature>
<accession>A0A2T4GMH6</accession>
<reference evidence="3" key="2">
    <citation type="submission" date="2020-11" db="EMBL/GenBank/DDBJ databases">
        <title>The chromosome-scale genome resource for two endophytic Fusarium species: F. culmorum and F. pseudograminearum.</title>
        <authorList>
            <person name="Yuan Z."/>
        </authorList>
    </citation>
    <scope>NUCLEOTIDE SEQUENCE</scope>
    <source>
        <strain evidence="3">Class2-1B</strain>
    </source>
</reference>
<dbReference type="AlphaFoldDB" id="A0A2T4GMH6"/>
<organism evidence="2 4">
    <name type="scientific">Fusarium culmorum</name>
    <dbReference type="NCBI Taxonomy" id="5516"/>
    <lineage>
        <taxon>Eukaryota</taxon>
        <taxon>Fungi</taxon>
        <taxon>Dikarya</taxon>
        <taxon>Ascomycota</taxon>
        <taxon>Pezizomycotina</taxon>
        <taxon>Sordariomycetes</taxon>
        <taxon>Hypocreomycetidae</taxon>
        <taxon>Hypocreales</taxon>
        <taxon>Nectriaceae</taxon>
        <taxon>Fusarium</taxon>
    </lineage>
</organism>
<reference evidence="2 4" key="1">
    <citation type="submission" date="2018-02" db="EMBL/GenBank/DDBJ databases">
        <title>Fusarium culmorum secondary metabolites in fungal-bacterial-plant interactions.</title>
        <authorList>
            <person name="Schmidt R."/>
        </authorList>
    </citation>
    <scope>NUCLEOTIDE SEQUENCE [LARGE SCALE GENOMIC DNA]</scope>
    <source>
        <strain evidence="2 4">PV</strain>
    </source>
</reference>
<dbReference type="Proteomes" id="UP000241587">
    <property type="component" value="Unassembled WGS sequence"/>
</dbReference>
<keyword evidence="4" id="KW-1185">Reference proteome</keyword>
<feature type="compositionally biased region" description="Low complexity" evidence="1">
    <location>
        <begin position="15"/>
        <end position="26"/>
    </location>
</feature>